<proteinExistence type="predicted"/>
<evidence type="ECO:0000313" key="1">
    <source>
        <dbReference type="EMBL" id="XBS52372.1"/>
    </source>
</evidence>
<evidence type="ECO:0008006" key="2">
    <source>
        <dbReference type="Google" id="ProtNLM"/>
    </source>
</evidence>
<reference evidence="1" key="1">
    <citation type="submission" date="2024-06" db="EMBL/GenBank/DDBJ databases">
        <title>Lacrimispora cavernae sp. nov., a novel anaerobe isolated from bat guano pile inside a cave.</title>
        <authorList>
            <person name="Miller S.L."/>
            <person name="Lu N."/>
            <person name="King J."/>
            <person name="Sankaranarayanan K."/>
            <person name="Lawson P.A."/>
        </authorList>
    </citation>
    <scope>NUCLEOTIDE SEQUENCE</scope>
    <source>
        <strain evidence="1">BS-2</strain>
    </source>
</reference>
<dbReference type="AlphaFoldDB" id="A0AAU7PJ41"/>
<dbReference type="RefSeq" id="WP_349943835.1">
    <property type="nucleotide sequence ID" value="NZ_CP157940.1"/>
</dbReference>
<organism evidence="1">
    <name type="scientific">Lacrimispora sp. BS-2</name>
    <dbReference type="NCBI Taxonomy" id="3151850"/>
    <lineage>
        <taxon>Bacteria</taxon>
        <taxon>Bacillati</taxon>
        <taxon>Bacillota</taxon>
        <taxon>Clostridia</taxon>
        <taxon>Lachnospirales</taxon>
        <taxon>Lachnospiraceae</taxon>
        <taxon>Lacrimispora</taxon>
    </lineage>
</organism>
<gene>
    <name evidence="1" type="ORF">ABFV83_11020</name>
</gene>
<dbReference type="EMBL" id="CP157940">
    <property type="protein sequence ID" value="XBS52372.1"/>
    <property type="molecule type" value="Genomic_DNA"/>
</dbReference>
<name>A0AAU7PJ41_9FIRM</name>
<accession>A0AAU7PJ41</accession>
<sequence>MFQYDYPQFEKKRLLRAEMLDKLRDYPKVFLDLQFQGFGDGIINGCDIVWDDGQLTISPGMIYWKGKLYFMEQPYMLECSAQDKIRYLKVQFLTEIREAGRIMGNTRIFLEDKKPDPACEMELCRFRLQEGARLRSSYENFQDYSTEYDTVNLIHQPYAAEGGSTLNPRIIRQFSKEIMRSRPLDPLDASFSMTALAVHGAVTVDCIREYLFAGLGEDYGDRGNAGLYRGLKEILKNQRNGEVRKGEVSRGKRSVMLL</sequence>
<protein>
    <recommendedName>
        <fullName evidence="2">DNA and RNA helicase</fullName>
    </recommendedName>
</protein>